<keyword evidence="5" id="KW-0752">Steroid biosynthesis</keyword>
<proteinExistence type="inferred from homology"/>
<reference evidence="16" key="1">
    <citation type="journal article" date="2020" name="Stud. Mycol.">
        <title>101 Dothideomycetes genomes: a test case for predicting lifestyles and emergence of pathogens.</title>
        <authorList>
            <person name="Haridas S."/>
            <person name="Albert R."/>
            <person name="Binder M."/>
            <person name="Bloem J."/>
            <person name="Labutti K."/>
            <person name="Salamov A."/>
            <person name="Andreopoulos B."/>
            <person name="Baker S."/>
            <person name="Barry K."/>
            <person name="Bills G."/>
            <person name="Bluhm B."/>
            <person name="Cannon C."/>
            <person name="Castanera R."/>
            <person name="Culley D."/>
            <person name="Daum C."/>
            <person name="Ezra D."/>
            <person name="Gonzalez J."/>
            <person name="Henrissat B."/>
            <person name="Kuo A."/>
            <person name="Liang C."/>
            <person name="Lipzen A."/>
            <person name="Lutzoni F."/>
            <person name="Magnuson J."/>
            <person name="Mondo S."/>
            <person name="Nolan M."/>
            <person name="Ohm R."/>
            <person name="Pangilinan J."/>
            <person name="Park H.-J."/>
            <person name="Ramirez L."/>
            <person name="Alfaro M."/>
            <person name="Sun H."/>
            <person name="Tritt A."/>
            <person name="Yoshinaga Y."/>
            <person name="Zwiers L.-H."/>
            <person name="Turgeon B."/>
            <person name="Goodwin S."/>
            <person name="Spatafora J."/>
            <person name="Crous P."/>
            <person name="Grigoriev I."/>
        </authorList>
    </citation>
    <scope>NUCLEOTIDE SEQUENCE</scope>
    <source>
        <strain evidence="16">CBS 123094</strain>
    </source>
</reference>
<keyword evidence="17" id="KW-1185">Reference proteome</keyword>
<evidence type="ECO:0000313" key="16">
    <source>
        <dbReference type="EMBL" id="KAF1996367.1"/>
    </source>
</evidence>
<organism evidence="16 17">
    <name type="scientific">Amniculicola lignicola CBS 123094</name>
    <dbReference type="NCBI Taxonomy" id="1392246"/>
    <lineage>
        <taxon>Eukaryota</taxon>
        <taxon>Fungi</taxon>
        <taxon>Dikarya</taxon>
        <taxon>Ascomycota</taxon>
        <taxon>Pezizomycotina</taxon>
        <taxon>Dothideomycetes</taxon>
        <taxon>Pleosporomycetidae</taxon>
        <taxon>Pleosporales</taxon>
        <taxon>Amniculicolaceae</taxon>
        <taxon>Amniculicola</taxon>
    </lineage>
</organism>
<dbReference type="GO" id="GO:0000247">
    <property type="term" value="F:C-8 sterol isomerase activity"/>
    <property type="evidence" value="ECO:0007669"/>
    <property type="project" value="TreeGrafter"/>
</dbReference>
<accession>A0A6A5W508</accession>
<name>A0A6A5W508_9PLEO</name>
<evidence type="ECO:0000256" key="8">
    <source>
        <dbReference type="ARBA" id="ARBA00023098"/>
    </source>
</evidence>
<evidence type="ECO:0000256" key="1">
    <source>
        <dbReference type="ARBA" id="ARBA00004141"/>
    </source>
</evidence>
<comment type="similarity">
    <text evidence="2">Belongs to the EBP family.</text>
</comment>
<dbReference type="InterPro" id="IPR007905">
    <property type="entry name" value="EBP"/>
</dbReference>
<evidence type="ECO:0000256" key="13">
    <source>
        <dbReference type="PROSITE-ProRule" id="PRU01087"/>
    </source>
</evidence>
<evidence type="ECO:0000256" key="9">
    <source>
        <dbReference type="ARBA" id="ARBA00023136"/>
    </source>
</evidence>
<feature type="transmembrane region" description="Helical" evidence="14">
    <location>
        <begin position="81"/>
        <end position="103"/>
    </location>
</feature>
<dbReference type="Pfam" id="PF05241">
    <property type="entry name" value="EBP"/>
    <property type="match status" value="1"/>
</dbReference>
<evidence type="ECO:0000256" key="5">
    <source>
        <dbReference type="ARBA" id="ARBA00022955"/>
    </source>
</evidence>
<dbReference type="GO" id="GO:0016126">
    <property type="term" value="P:sterol biosynthetic process"/>
    <property type="evidence" value="ECO:0007669"/>
    <property type="project" value="UniProtKB-KW"/>
</dbReference>
<dbReference type="InterPro" id="IPR033118">
    <property type="entry name" value="EXPERA"/>
</dbReference>
<dbReference type="GO" id="GO:0047750">
    <property type="term" value="F:cholestenol delta-isomerase activity"/>
    <property type="evidence" value="ECO:0007669"/>
    <property type="project" value="InterPro"/>
</dbReference>
<keyword evidence="9 13" id="KW-0472">Membrane</keyword>
<feature type="transmembrane region" description="Helical" evidence="14">
    <location>
        <begin position="51"/>
        <end position="69"/>
    </location>
</feature>
<dbReference type="EMBL" id="ML977626">
    <property type="protein sequence ID" value="KAF1996367.1"/>
    <property type="molecule type" value="Genomic_DNA"/>
</dbReference>
<keyword evidence="11" id="KW-0753">Steroid metabolism</keyword>
<evidence type="ECO:0000256" key="2">
    <source>
        <dbReference type="ARBA" id="ARBA00008337"/>
    </source>
</evidence>
<comment type="subcellular location">
    <subcellularLocation>
        <location evidence="1">Membrane</location>
        <topology evidence="1">Multi-pass membrane protein</topology>
    </subcellularLocation>
</comment>
<evidence type="ECO:0000256" key="6">
    <source>
        <dbReference type="ARBA" id="ARBA00022989"/>
    </source>
</evidence>
<dbReference type="PANTHER" id="PTHR14207">
    <property type="entry name" value="STEROL ISOMERASE"/>
    <property type="match status" value="1"/>
</dbReference>
<dbReference type="AlphaFoldDB" id="A0A6A5W508"/>
<dbReference type="PANTHER" id="PTHR14207:SF0">
    <property type="entry name" value="3-BETA-HYDROXYSTEROID-DELTA(8),DELTA(7)-ISOMERASE"/>
    <property type="match status" value="1"/>
</dbReference>
<evidence type="ECO:0000256" key="14">
    <source>
        <dbReference type="SAM" id="Phobius"/>
    </source>
</evidence>
<evidence type="ECO:0000256" key="3">
    <source>
        <dbReference type="ARBA" id="ARBA00022516"/>
    </source>
</evidence>
<keyword evidence="8" id="KW-0443">Lipid metabolism</keyword>
<keyword evidence="10" id="KW-1207">Sterol metabolism</keyword>
<feature type="domain" description="EXPERA" evidence="15">
    <location>
        <begin position="79"/>
        <end position="225"/>
    </location>
</feature>
<dbReference type="OrthoDB" id="58557at2759"/>
<evidence type="ECO:0000256" key="10">
    <source>
        <dbReference type="ARBA" id="ARBA00023166"/>
    </source>
</evidence>
<sequence length="259" mass="29106">MASLLKRLQDSFAAPATMPSAAPIVPMHPYYPLGVEVAGYLANEWNTLELCSMFAAGCTVIFGITYALVRKLRPNASTPDLITVMWFVLCGFIHLTFEGYFAYNFRRMGGMQDLYGQLWKEYSLSDSRYLTQDAFVLCMETITAVCWGPLSFVTAGMIATDHPLRYPFQTIVSLGQLYGDVLYYATSMFDECILNVRYSRPEAAYYWGYFVLMNSFWIVIPGILIYTSVGACWRAFAALQKMEKTLKAGGANGHAKKTL</sequence>
<gene>
    <name evidence="16" type="ORF">P154DRAFT_525650</name>
</gene>
<evidence type="ECO:0000259" key="15">
    <source>
        <dbReference type="PROSITE" id="PS51751"/>
    </source>
</evidence>
<keyword evidence="3" id="KW-0444">Lipid biosynthesis</keyword>
<evidence type="ECO:0000313" key="17">
    <source>
        <dbReference type="Proteomes" id="UP000799779"/>
    </source>
</evidence>
<keyword evidence="4 13" id="KW-0812">Transmembrane</keyword>
<keyword evidence="6 13" id="KW-1133">Transmembrane helix</keyword>
<dbReference type="Proteomes" id="UP000799779">
    <property type="component" value="Unassembled WGS sequence"/>
</dbReference>
<dbReference type="GO" id="GO:0016020">
    <property type="term" value="C:membrane"/>
    <property type="evidence" value="ECO:0007669"/>
    <property type="project" value="UniProtKB-SubCell"/>
</dbReference>
<keyword evidence="7" id="KW-0756">Sterol biosynthesis</keyword>
<dbReference type="GO" id="GO:0005783">
    <property type="term" value="C:endoplasmic reticulum"/>
    <property type="evidence" value="ECO:0007669"/>
    <property type="project" value="TreeGrafter"/>
</dbReference>
<feature type="transmembrane region" description="Helical" evidence="14">
    <location>
        <begin position="206"/>
        <end position="236"/>
    </location>
</feature>
<evidence type="ECO:0000256" key="11">
    <source>
        <dbReference type="ARBA" id="ARBA00023221"/>
    </source>
</evidence>
<protein>
    <submittedName>
        <fullName evidence="16">EBDP4, emopamil-binding protein</fullName>
    </submittedName>
</protein>
<evidence type="ECO:0000256" key="7">
    <source>
        <dbReference type="ARBA" id="ARBA00023011"/>
    </source>
</evidence>
<feature type="transmembrane region" description="Helical" evidence="14">
    <location>
        <begin position="134"/>
        <end position="159"/>
    </location>
</feature>
<dbReference type="GO" id="GO:0004769">
    <property type="term" value="F:steroid Delta-isomerase activity"/>
    <property type="evidence" value="ECO:0007669"/>
    <property type="project" value="TreeGrafter"/>
</dbReference>
<keyword evidence="12" id="KW-0413">Isomerase</keyword>
<dbReference type="PROSITE" id="PS51751">
    <property type="entry name" value="EXPERA"/>
    <property type="match status" value="1"/>
</dbReference>
<evidence type="ECO:0000256" key="12">
    <source>
        <dbReference type="ARBA" id="ARBA00023235"/>
    </source>
</evidence>
<evidence type="ECO:0000256" key="4">
    <source>
        <dbReference type="ARBA" id="ARBA00022692"/>
    </source>
</evidence>